<dbReference type="EMBL" id="DF820476">
    <property type="protein sequence ID" value="GAK60984.1"/>
    <property type="molecule type" value="Genomic_DNA"/>
</dbReference>
<dbReference type="HOGENOM" id="CLU_023673_0_0_0"/>
<dbReference type="InterPro" id="IPR052381">
    <property type="entry name" value="AAA_domain_protein"/>
</dbReference>
<dbReference type="PANTHER" id="PTHR42960">
    <property type="entry name" value="YCF46 PROTEIN"/>
    <property type="match status" value="1"/>
</dbReference>
<keyword evidence="7" id="KW-1185">Reference proteome</keyword>
<evidence type="ECO:0000256" key="1">
    <source>
        <dbReference type="ARBA" id="ARBA00022741"/>
    </source>
</evidence>
<keyword evidence="1" id="KW-0547">Nucleotide-binding</keyword>
<evidence type="ECO:0000313" key="7">
    <source>
        <dbReference type="Proteomes" id="UP000030661"/>
    </source>
</evidence>
<dbReference type="Proteomes" id="UP000030661">
    <property type="component" value="Unassembled WGS sequence"/>
</dbReference>
<dbReference type="Gene3D" id="1.10.8.60">
    <property type="match status" value="1"/>
</dbReference>
<dbReference type="eggNOG" id="COG0464">
    <property type="taxonomic scope" value="Bacteria"/>
</dbReference>
<dbReference type="PANTHER" id="PTHR42960:SF1">
    <property type="entry name" value="YCF46 PROTEIN"/>
    <property type="match status" value="1"/>
</dbReference>
<dbReference type="InterPro" id="IPR003593">
    <property type="entry name" value="AAA+_ATPase"/>
</dbReference>
<dbReference type="Pfam" id="PF17862">
    <property type="entry name" value="AAA_lid_3"/>
    <property type="match status" value="1"/>
</dbReference>
<evidence type="ECO:0000313" key="6">
    <source>
        <dbReference type="EMBL" id="GAK60984.1"/>
    </source>
</evidence>
<keyword evidence="2" id="KW-0067">ATP-binding</keyword>
<gene>
    <name evidence="6" type="ORF">U27_00882</name>
</gene>
<dbReference type="CDD" id="cd19507">
    <property type="entry name" value="RecA-like_Ycf46-like"/>
    <property type="match status" value="1"/>
</dbReference>
<dbReference type="GO" id="GO:0016887">
    <property type="term" value="F:ATP hydrolysis activity"/>
    <property type="evidence" value="ECO:0007669"/>
    <property type="project" value="InterPro"/>
</dbReference>
<name>A0A081C8S9_VECG1</name>
<dbReference type="STRING" id="1499967.U27_00882"/>
<dbReference type="SMART" id="SM00382">
    <property type="entry name" value="AAA"/>
    <property type="match status" value="1"/>
</dbReference>
<dbReference type="SUPFAM" id="SSF52540">
    <property type="entry name" value="P-loop containing nucleoside triphosphate hydrolases"/>
    <property type="match status" value="1"/>
</dbReference>
<dbReference type="Pfam" id="PF00004">
    <property type="entry name" value="AAA"/>
    <property type="match status" value="1"/>
</dbReference>
<proteinExistence type="inferred from homology"/>
<protein>
    <recommendedName>
        <fullName evidence="4">Uncharacterized AAA domain-containing protein ycf46</fullName>
    </recommendedName>
</protein>
<feature type="domain" description="AAA+ ATPase" evidence="5">
    <location>
        <begin position="276"/>
        <end position="413"/>
    </location>
</feature>
<comment type="similarity">
    <text evidence="3">Belongs to the AAA ATPase family. Highly divergent.</text>
</comment>
<dbReference type="InterPro" id="IPR041569">
    <property type="entry name" value="AAA_lid_3"/>
</dbReference>
<evidence type="ECO:0000256" key="4">
    <source>
        <dbReference type="ARBA" id="ARBA00040480"/>
    </source>
</evidence>
<sequence length="540" mass="60929">MENAGISRSSLSEMTQEVKLHIQTRYPLIYLVSWEEDRVIHEIEKIAIEEDQRKKVYIWTETEGLKNLVLDDTDNTVTDPLQVLHHIVQAQERALYVLLDFHAFLTNHQVVRKVRDVSKALKSSNKTVLFLSPKLVLPDELSKEIVVFDFDLPTLDELGVVLDEFVEQAKQDQRLKGVRLKKEQRERLLKASQGLTIDEMRSALSKSVVAHQKIGEMTIPMMLAEKKQIIRKSGVLEYFSPEETFDEIGGIPLLKRWLSQRDKAFTEDARKFGLPVPKGLLLVGVQGCGKSLTAKAVASQWKLPLLRFDIGKVFSGLVGSSEENIRKAIKLAESIAPCILWIDEIEKGFSGFSSSNVSDAGTAARVFGTFLTWMQEKVKSVFVIATANDISLLPPELLRKGRFDEIFFVDLPGPYERQEIFRIHLKKRHRAPHQFDLESLCRRSEGFSGAEIEQVIISALYDAFEHNRPLATADILNSLQETVPLSQTMAEHISALGAWAETRARRASGTGRDASDVHTIGKSGDPETHLEVADMTLRYT</sequence>
<accession>A0A081C8S9</accession>
<evidence type="ECO:0000256" key="2">
    <source>
        <dbReference type="ARBA" id="ARBA00022840"/>
    </source>
</evidence>
<reference evidence="6" key="1">
    <citation type="journal article" date="2015" name="PeerJ">
        <title>First genomic representation of candidate bacterial phylum KSB3 points to enhanced environmental sensing as a trigger of wastewater bulking.</title>
        <authorList>
            <person name="Sekiguchi Y."/>
            <person name="Ohashi A."/>
            <person name="Parks D.H."/>
            <person name="Yamauchi T."/>
            <person name="Tyson G.W."/>
            <person name="Hugenholtz P."/>
        </authorList>
    </citation>
    <scope>NUCLEOTIDE SEQUENCE [LARGE SCALE GENOMIC DNA]</scope>
</reference>
<evidence type="ECO:0000259" key="5">
    <source>
        <dbReference type="SMART" id="SM00382"/>
    </source>
</evidence>
<evidence type="ECO:0000256" key="3">
    <source>
        <dbReference type="ARBA" id="ARBA00038088"/>
    </source>
</evidence>
<dbReference type="Gene3D" id="3.40.50.300">
    <property type="entry name" value="P-loop containing nucleotide triphosphate hydrolases"/>
    <property type="match status" value="1"/>
</dbReference>
<dbReference type="GO" id="GO:0005524">
    <property type="term" value="F:ATP binding"/>
    <property type="evidence" value="ECO:0007669"/>
    <property type="project" value="UniProtKB-KW"/>
</dbReference>
<organism evidence="6">
    <name type="scientific">Vecturithrix granuli</name>
    <dbReference type="NCBI Taxonomy" id="1499967"/>
    <lineage>
        <taxon>Bacteria</taxon>
        <taxon>Candidatus Moduliflexota</taxon>
        <taxon>Candidatus Vecturitrichia</taxon>
        <taxon>Candidatus Vecturitrichales</taxon>
        <taxon>Candidatus Vecturitrichaceae</taxon>
        <taxon>Candidatus Vecturithrix</taxon>
    </lineage>
</organism>
<dbReference type="InterPro" id="IPR027417">
    <property type="entry name" value="P-loop_NTPase"/>
</dbReference>
<dbReference type="AlphaFoldDB" id="A0A081C8S9"/>
<dbReference type="InterPro" id="IPR003959">
    <property type="entry name" value="ATPase_AAA_core"/>
</dbReference>